<name>A0A919IYW9_9ACTN</name>
<sequence>MTDEQLDRVVRAADPYRTEVIGRLDGAAQTLLEEIMSSAPAPSRRAMTRRLVTAAAAAAVLVAILGVAAVARRHQPAPPHQALPQAPSTTGAAPAAAGPRTYSAFVLQAAEENPRLLIDEPGWKATTVYGFAEKSGTIGFTKGTHKLEMNWYEAARYDDYYRDRSEVSAREKATVAGRPGSLVTYSEHDWAIMLEPSNGTFVELRTDGDWKRADFDRTVSHIVEADVPTWLDALPAEIVTPAEAGAAADKILADVPLPPGFDKSAVGRFGTNDPYQFGANVTGLVGCGWLDEWERAKKAGDFAAQKRASQAMSSSHKWKVLNDMNAEGDWPEAVWEIGDKMADGADPSHYRQSLGCR</sequence>
<keyword evidence="2" id="KW-1133">Transmembrane helix</keyword>
<protein>
    <submittedName>
        <fullName evidence="3">Uncharacterized protein</fullName>
    </submittedName>
</protein>
<evidence type="ECO:0000313" key="4">
    <source>
        <dbReference type="Proteomes" id="UP000598174"/>
    </source>
</evidence>
<comment type="caution">
    <text evidence="3">The sequence shown here is derived from an EMBL/GenBank/DDBJ whole genome shotgun (WGS) entry which is preliminary data.</text>
</comment>
<proteinExistence type="predicted"/>
<dbReference type="Proteomes" id="UP000598174">
    <property type="component" value="Unassembled WGS sequence"/>
</dbReference>
<feature type="compositionally biased region" description="Low complexity" evidence="1">
    <location>
        <begin position="82"/>
        <end position="96"/>
    </location>
</feature>
<evidence type="ECO:0000256" key="2">
    <source>
        <dbReference type="SAM" id="Phobius"/>
    </source>
</evidence>
<reference evidence="3" key="1">
    <citation type="submission" date="2021-01" db="EMBL/GenBank/DDBJ databases">
        <title>Whole genome shotgun sequence of Actinoplanes ferrugineus NBRC 15555.</title>
        <authorList>
            <person name="Komaki H."/>
            <person name="Tamura T."/>
        </authorList>
    </citation>
    <scope>NUCLEOTIDE SEQUENCE</scope>
    <source>
        <strain evidence="3">NBRC 15555</strain>
    </source>
</reference>
<dbReference type="AlphaFoldDB" id="A0A919IYW9"/>
<evidence type="ECO:0000313" key="3">
    <source>
        <dbReference type="EMBL" id="GIE10985.1"/>
    </source>
</evidence>
<gene>
    <name evidence="3" type="ORF">Afe05nite_28250</name>
</gene>
<accession>A0A919IYW9</accession>
<keyword evidence="2" id="KW-0812">Transmembrane</keyword>
<feature type="transmembrane region" description="Helical" evidence="2">
    <location>
        <begin position="51"/>
        <end position="71"/>
    </location>
</feature>
<evidence type="ECO:0000256" key="1">
    <source>
        <dbReference type="SAM" id="MobiDB-lite"/>
    </source>
</evidence>
<keyword evidence="2" id="KW-0472">Membrane</keyword>
<keyword evidence="4" id="KW-1185">Reference proteome</keyword>
<dbReference type="RefSeq" id="WP_203817530.1">
    <property type="nucleotide sequence ID" value="NZ_BAAABP010000039.1"/>
</dbReference>
<organism evidence="3 4">
    <name type="scientific">Paractinoplanes ferrugineus</name>
    <dbReference type="NCBI Taxonomy" id="113564"/>
    <lineage>
        <taxon>Bacteria</taxon>
        <taxon>Bacillati</taxon>
        <taxon>Actinomycetota</taxon>
        <taxon>Actinomycetes</taxon>
        <taxon>Micromonosporales</taxon>
        <taxon>Micromonosporaceae</taxon>
        <taxon>Paractinoplanes</taxon>
    </lineage>
</organism>
<dbReference type="EMBL" id="BOMM01000022">
    <property type="protein sequence ID" value="GIE10985.1"/>
    <property type="molecule type" value="Genomic_DNA"/>
</dbReference>
<feature type="region of interest" description="Disordered" evidence="1">
    <location>
        <begin position="76"/>
        <end position="96"/>
    </location>
</feature>